<dbReference type="PANTHER" id="PTHR16504:SF4">
    <property type="entry name" value="5'(3')-DEOXYRIBONUCLEOTIDASE"/>
    <property type="match status" value="1"/>
</dbReference>
<dbReference type="EMBL" id="UGVL01000001">
    <property type="protein sequence ID" value="SUE34162.1"/>
    <property type="molecule type" value="Genomic_DNA"/>
</dbReference>
<dbReference type="InterPro" id="IPR036412">
    <property type="entry name" value="HAD-like_sf"/>
</dbReference>
<dbReference type="Gene3D" id="3.40.50.1000">
    <property type="entry name" value="HAD superfamily/HAD-like"/>
    <property type="match status" value="1"/>
</dbReference>
<dbReference type="GO" id="GO:0009223">
    <property type="term" value="P:pyrimidine deoxyribonucleotide catabolic process"/>
    <property type="evidence" value="ECO:0007669"/>
    <property type="project" value="TreeGrafter"/>
</dbReference>
<dbReference type="OrthoDB" id="278110at2"/>
<keyword evidence="3" id="KW-0378">Hydrolase</keyword>
<dbReference type="EC" id="3.1.3.-" evidence="3"/>
<dbReference type="AlphaFoldDB" id="A0A379MU53"/>
<protein>
    <submittedName>
        <fullName evidence="3">5'(3')-deoxyribonucleotidase</fullName>
        <ecNumber evidence="3">3.1.3.-</ecNumber>
    </submittedName>
</protein>
<evidence type="ECO:0000313" key="4">
    <source>
        <dbReference type="Proteomes" id="UP000255233"/>
    </source>
</evidence>
<evidence type="ECO:0000256" key="1">
    <source>
        <dbReference type="ARBA" id="ARBA00009589"/>
    </source>
</evidence>
<dbReference type="InterPro" id="IPR023214">
    <property type="entry name" value="HAD_sf"/>
</dbReference>
<reference evidence="3 4" key="1">
    <citation type="submission" date="2018-06" db="EMBL/GenBank/DDBJ databases">
        <authorList>
            <consortium name="Pathogen Informatics"/>
            <person name="Doyle S."/>
        </authorList>
    </citation>
    <scope>NUCLEOTIDE SEQUENCE [LARGE SCALE GENOMIC DNA]</scope>
    <source>
        <strain evidence="3 4">NCTC11190</strain>
    </source>
</reference>
<dbReference type="SUPFAM" id="SSF56784">
    <property type="entry name" value="HAD-like"/>
    <property type="match status" value="1"/>
</dbReference>
<dbReference type="RefSeq" id="WP_027289964.1">
    <property type="nucleotide sequence ID" value="NZ_UGVL01000001.1"/>
</dbReference>
<comment type="similarity">
    <text evidence="1">Belongs to the 5'(3')-deoxyribonucleotidase family.</text>
</comment>
<evidence type="ECO:0000313" key="3">
    <source>
        <dbReference type="EMBL" id="SUE34162.1"/>
    </source>
</evidence>
<dbReference type="STRING" id="880526.GCA_000427365_00014"/>
<dbReference type="PANTHER" id="PTHR16504">
    <property type="entry name" value="5'(3')-DEOXYRIBONUCLEOTIDASE"/>
    <property type="match status" value="1"/>
</dbReference>
<keyword evidence="4" id="KW-1185">Reference proteome</keyword>
<dbReference type="Pfam" id="PF06941">
    <property type="entry name" value="NT5C"/>
    <property type="match status" value="1"/>
</dbReference>
<dbReference type="Proteomes" id="UP000255233">
    <property type="component" value="Unassembled WGS sequence"/>
</dbReference>
<accession>A0A379MU53</accession>
<name>A0A379MU53_9BACT</name>
<dbReference type="Gene3D" id="1.10.40.40">
    <property type="entry name" value="Deoxyribonucleotidase, domain 2"/>
    <property type="match status" value="1"/>
</dbReference>
<gene>
    <name evidence="3" type="ORF">NCTC11190_01380</name>
</gene>
<proteinExistence type="inferred from homology"/>
<evidence type="ECO:0000256" key="2">
    <source>
        <dbReference type="PIRSR" id="PIRSR610708-1"/>
    </source>
</evidence>
<feature type="active site" description="Nucleophile" evidence="2">
    <location>
        <position position="7"/>
    </location>
</feature>
<sequence length="170" mass="19620">MKRVLVDMDGVLADVYRQFLDFEFRETGVRRDPAVTFGLSEPEAFPFYEKHVRMPGFFRTAPVMPGSVAGLEYLNGRYEVVILSSATEFPQSLSEKAFWLNEHFPFIDWRQMVFCGRKDVVRGDIMIDDHPKNLRSFPGEKIVFTQPHNAGLALPDCIRVSAWDEIVRML</sequence>
<dbReference type="GO" id="GO:0008253">
    <property type="term" value="F:5'-nucleotidase activity"/>
    <property type="evidence" value="ECO:0007669"/>
    <property type="project" value="InterPro"/>
</dbReference>
<organism evidence="3 4">
    <name type="scientific">Rikenella microfusus</name>
    <dbReference type="NCBI Taxonomy" id="28139"/>
    <lineage>
        <taxon>Bacteria</taxon>
        <taxon>Pseudomonadati</taxon>
        <taxon>Bacteroidota</taxon>
        <taxon>Bacteroidia</taxon>
        <taxon>Bacteroidales</taxon>
        <taxon>Rikenellaceae</taxon>
        <taxon>Rikenella</taxon>
    </lineage>
</organism>
<dbReference type="InterPro" id="IPR010708">
    <property type="entry name" value="5'(3')-deoxyribonucleotidase"/>
</dbReference>
<feature type="active site" description="Proton donor" evidence="2">
    <location>
        <position position="9"/>
    </location>
</feature>